<keyword evidence="11" id="KW-1185">Reference proteome</keyword>
<evidence type="ECO:0000313" key="10">
    <source>
        <dbReference type="EMBL" id="MBP2473337.1"/>
    </source>
</evidence>
<feature type="domain" description="Glycosyltransferase RgtA/B/C/D-like" evidence="9">
    <location>
        <begin position="55"/>
        <end position="215"/>
    </location>
</feature>
<keyword evidence="4" id="KW-0808">Transferase</keyword>
<keyword evidence="2" id="KW-1003">Cell membrane</keyword>
<evidence type="ECO:0000259" key="9">
    <source>
        <dbReference type="Pfam" id="PF13231"/>
    </source>
</evidence>
<name>A0ABS5AAM3_9PSEU</name>
<keyword evidence="6 8" id="KW-1133">Transmembrane helix</keyword>
<reference evidence="10 11" key="1">
    <citation type="submission" date="2021-03" db="EMBL/GenBank/DDBJ databases">
        <title>Sequencing the genomes of 1000 actinobacteria strains.</title>
        <authorList>
            <person name="Klenk H.-P."/>
        </authorList>
    </citation>
    <scope>NUCLEOTIDE SEQUENCE [LARGE SCALE GENOMIC DNA]</scope>
    <source>
        <strain evidence="10 11">DSM 44580</strain>
    </source>
</reference>
<evidence type="ECO:0000256" key="1">
    <source>
        <dbReference type="ARBA" id="ARBA00004651"/>
    </source>
</evidence>
<gene>
    <name evidence="10" type="ORF">JOF53_002209</name>
</gene>
<sequence length="495" mass="52230">MIPDTSTRPALARGALLTSAAVALLLVLVSGEYGPHRDELYFEAAGAHPAWGYPDQPSFTPMVARLMALLFPDSLTALRLPAALAAGLTVLLVALTARELGGTRRAQVLAAVATGLSGAVLVPGHMLHTTTFDLTFSAALVWLLVKVVRGADPRLLLAAGGVLGVALHNKYLIGALVAALLVGILATGPRALLRSPWLWAGAGLAVLVWLPNLVWQVSNGLPQLRMAQILSEGSAGGVAFVAMQALVVGPLLVPLWVGGLVRLLRTPDLRLFGVAYLVLAAALLVAGGSPLYLFDAYPPLLAAGALVVDGWLGRSRGRAVVATAAGTLSALFILPVALPLVPVHLLDRVPVLQLNGLATEQFGWPELTSTVAGVYRNLSPAERARTTIVTENFGEAAALQRYGPAHGLPSVHSGYRGYAAWERPPATARDAILVQPAKFPDAPVWARTACTELRQVATVHNSLGIRNREHGGTVWLCQGLTRTWDELWPSITHLN</sequence>
<dbReference type="RefSeq" id="WP_086787072.1">
    <property type="nucleotide sequence ID" value="NZ_JAGIOO010000001.1"/>
</dbReference>
<feature type="transmembrane region" description="Helical" evidence="8">
    <location>
        <begin position="197"/>
        <end position="215"/>
    </location>
</feature>
<evidence type="ECO:0000313" key="11">
    <source>
        <dbReference type="Proteomes" id="UP001519363"/>
    </source>
</evidence>
<evidence type="ECO:0000256" key="5">
    <source>
        <dbReference type="ARBA" id="ARBA00022692"/>
    </source>
</evidence>
<feature type="transmembrane region" description="Helical" evidence="8">
    <location>
        <begin position="108"/>
        <end position="127"/>
    </location>
</feature>
<comment type="subcellular location">
    <subcellularLocation>
        <location evidence="1">Cell membrane</location>
        <topology evidence="1">Multi-pass membrane protein</topology>
    </subcellularLocation>
</comment>
<evidence type="ECO:0000256" key="3">
    <source>
        <dbReference type="ARBA" id="ARBA00022676"/>
    </source>
</evidence>
<dbReference type="PANTHER" id="PTHR33908">
    <property type="entry name" value="MANNOSYLTRANSFERASE YKCB-RELATED"/>
    <property type="match status" value="1"/>
</dbReference>
<feature type="transmembrane region" description="Helical" evidence="8">
    <location>
        <begin position="171"/>
        <end position="188"/>
    </location>
</feature>
<dbReference type="Proteomes" id="UP001519363">
    <property type="component" value="Unassembled WGS sequence"/>
</dbReference>
<keyword evidence="7 8" id="KW-0472">Membrane</keyword>
<proteinExistence type="predicted"/>
<keyword evidence="5 8" id="KW-0812">Transmembrane</keyword>
<evidence type="ECO:0000256" key="2">
    <source>
        <dbReference type="ARBA" id="ARBA00022475"/>
    </source>
</evidence>
<accession>A0ABS5AAM3</accession>
<evidence type="ECO:0000256" key="8">
    <source>
        <dbReference type="SAM" id="Phobius"/>
    </source>
</evidence>
<protein>
    <recommendedName>
        <fullName evidence="9">Glycosyltransferase RgtA/B/C/D-like domain-containing protein</fullName>
    </recommendedName>
</protein>
<feature type="transmembrane region" description="Helical" evidence="8">
    <location>
        <begin position="269"/>
        <end position="290"/>
    </location>
</feature>
<evidence type="ECO:0000256" key="4">
    <source>
        <dbReference type="ARBA" id="ARBA00022679"/>
    </source>
</evidence>
<dbReference type="Pfam" id="PF13231">
    <property type="entry name" value="PMT_2"/>
    <property type="match status" value="1"/>
</dbReference>
<feature type="transmembrane region" description="Helical" evidence="8">
    <location>
        <begin position="77"/>
        <end position="96"/>
    </location>
</feature>
<evidence type="ECO:0000256" key="7">
    <source>
        <dbReference type="ARBA" id="ARBA00023136"/>
    </source>
</evidence>
<dbReference type="PANTHER" id="PTHR33908:SF11">
    <property type="entry name" value="MEMBRANE PROTEIN"/>
    <property type="match status" value="1"/>
</dbReference>
<evidence type="ECO:0000256" key="6">
    <source>
        <dbReference type="ARBA" id="ARBA00022989"/>
    </source>
</evidence>
<keyword evidence="3" id="KW-0328">Glycosyltransferase</keyword>
<comment type="caution">
    <text evidence="10">The sequence shown here is derived from an EMBL/GenBank/DDBJ whole genome shotgun (WGS) entry which is preliminary data.</text>
</comment>
<feature type="transmembrane region" description="Helical" evidence="8">
    <location>
        <begin position="235"/>
        <end position="257"/>
    </location>
</feature>
<dbReference type="InterPro" id="IPR038731">
    <property type="entry name" value="RgtA/B/C-like"/>
</dbReference>
<organism evidence="10 11">
    <name type="scientific">Crossiella equi</name>
    <dbReference type="NCBI Taxonomy" id="130796"/>
    <lineage>
        <taxon>Bacteria</taxon>
        <taxon>Bacillati</taxon>
        <taxon>Actinomycetota</taxon>
        <taxon>Actinomycetes</taxon>
        <taxon>Pseudonocardiales</taxon>
        <taxon>Pseudonocardiaceae</taxon>
        <taxon>Crossiella</taxon>
    </lineage>
</organism>
<dbReference type="InterPro" id="IPR050297">
    <property type="entry name" value="LipidA_mod_glycosyltrf_83"/>
</dbReference>
<feature type="transmembrane region" description="Helical" evidence="8">
    <location>
        <begin position="319"/>
        <end position="341"/>
    </location>
</feature>
<dbReference type="EMBL" id="JAGIOO010000001">
    <property type="protein sequence ID" value="MBP2473337.1"/>
    <property type="molecule type" value="Genomic_DNA"/>
</dbReference>